<dbReference type="GO" id="GO:0016757">
    <property type="term" value="F:glycosyltransferase activity"/>
    <property type="evidence" value="ECO:0007669"/>
    <property type="project" value="UniProtKB-KW"/>
</dbReference>
<dbReference type="AlphaFoldDB" id="A0A062UZE1"/>
<feature type="transmembrane region" description="Helical" evidence="1">
    <location>
        <begin position="76"/>
        <end position="98"/>
    </location>
</feature>
<protein>
    <submittedName>
        <fullName evidence="2">Alg9-like mannosyltransferase family protein</fullName>
    </submittedName>
</protein>
<organism evidence="2 3">
    <name type="scientific">Candidatus Methanoperedens nitratireducens</name>
    <dbReference type="NCBI Taxonomy" id="1392998"/>
    <lineage>
        <taxon>Archaea</taxon>
        <taxon>Methanobacteriati</taxon>
        <taxon>Methanobacteriota</taxon>
        <taxon>Stenosarchaea group</taxon>
        <taxon>Methanomicrobia</taxon>
        <taxon>Methanosarcinales</taxon>
        <taxon>ANME-2 cluster</taxon>
        <taxon>Candidatus Methanoperedentaceae</taxon>
        <taxon>Candidatus Methanoperedens</taxon>
    </lineage>
</organism>
<keyword evidence="2" id="KW-0328">Glycosyltransferase</keyword>
<feature type="transmembrane region" description="Helical" evidence="1">
    <location>
        <begin position="110"/>
        <end position="129"/>
    </location>
</feature>
<gene>
    <name evidence="2" type="ORF">ANME2D_01701</name>
</gene>
<sequence length="341" mass="39719">MVSFILAYYSHIQIWIFTLIAFLYIFYIYFKNKAYVKIYMLFGILASILMFSLLIFKKFIVPTLVPEGGGKTILHYIILNFHFTLLTMIFVSGMIFLISKNFGIFKKENNFYLSINFFVPLLILSSFPWRDARYAFFIYPFLLIIASKILDYSLIRNGFENDIIKIFDNLKLNIANFNNVKNICIILIITLLASELAFNSDSINYKQYSFQGQIISQKSSQFLKDNLGSDDKVVSTAGTLVNLYYIGRLDYLIRQTEYKRFDKNGSDIYSGAIILKSYDSFIQMVQQEQGWIISPRGVLNEPHIVDPKVRNYIRNNMTYHPEASDDITEVYSWGGIRLNNI</sequence>
<keyword evidence="1" id="KW-0812">Transmembrane</keyword>
<evidence type="ECO:0000313" key="3">
    <source>
        <dbReference type="Proteomes" id="UP000027153"/>
    </source>
</evidence>
<accession>A0A062UZE1</accession>
<keyword evidence="1" id="KW-1133">Transmembrane helix</keyword>
<dbReference type="Proteomes" id="UP000027153">
    <property type="component" value="Unassembled WGS sequence"/>
</dbReference>
<keyword evidence="2" id="KW-0808">Transferase</keyword>
<name>A0A062UZE1_9EURY</name>
<dbReference type="EMBL" id="JMIY01000003">
    <property type="protein sequence ID" value="KCZ72296.1"/>
    <property type="molecule type" value="Genomic_DNA"/>
</dbReference>
<feature type="transmembrane region" description="Helical" evidence="1">
    <location>
        <begin position="37"/>
        <end position="56"/>
    </location>
</feature>
<evidence type="ECO:0000256" key="1">
    <source>
        <dbReference type="SAM" id="Phobius"/>
    </source>
</evidence>
<comment type="caution">
    <text evidence="2">The sequence shown here is derived from an EMBL/GenBank/DDBJ whole genome shotgun (WGS) entry which is preliminary data.</text>
</comment>
<keyword evidence="3" id="KW-1185">Reference proteome</keyword>
<feature type="transmembrane region" description="Helical" evidence="1">
    <location>
        <begin position="135"/>
        <end position="155"/>
    </location>
</feature>
<keyword evidence="1" id="KW-0472">Membrane</keyword>
<reference evidence="2 3" key="1">
    <citation type="journal article" date="2013" name="Nature">
        <title>Anaerobic oxidation of methane coupled to nitrate reduction in a novel archaeal lineage.</title>
        <authorList>
            <person name="Haroon M.F."/>
            <person name="Hu S."/>
            <person name="Shi Y."/>
            <person name="Imelfort M."/>
            <person name="Keller J."/>
            <person name="Hugenholtz P."/>
            <person name="Yuan Z."/>
            <person name="Tyson G.W."/>
        </authorList>
    </citation>
    <scope>NUCLEOTIDE SEQUENCE [LARGE SCALE GENOMIC DNA]</scope>
    <source>
        <strain evidence="2 3">ANME-2d</strain>
    </source>
</reference>
<proteinExistence type="predicted"/>
<evidence type="ECO:0000313" key="2">
    <source>
        <dbReference type="EMBL" id="KCZ72296.1"/>
    </source>
</evidence>
<feature type="transmembrane region" description="Helical" evidence="1">
    <location>
        <begin position="12"/>
        <end position="30"/>
    </location>
</feature>